<dbReference type="RefSeq" id="WP_004738656.1">
    <property type="nucleotide sequence ID" value="NZ_BHGG01000014.1"/>
</dbReference>
<organism evidence="1 2">
    <name type="scientific">Acinetobacter baumannii</name>
    <dbReference type="NCBI Taxonomy" id="470"/>
    <lineage>
        <taxon>Bacteria</taxon>
        <taxon>Pseudomonadati</taxon>
        <taxon>Pseudomonadota</taxon>
        <taxon>Gammaproteobacteria</taxon>
        <taxon>Moraxellales</taxon>
        <taxon>Moraxellaceae</taxon>
        <taxon>Acinetobacter</taxon>
        <taxon>Acinetobacter calcoaceticus/baumannii complex</taxon>
    </lineage>
</organism>
<dbReference type="Proteomes" id="UP000594659">
    <property type="component" value="Chromosome"/>
</dbReference>
<reference evidence="1 2" key="1">
    <citation type="submission" date="2020-09" db="EMBL/GenBank/DDBJ databases">
        <title>Resistance determinants and their genetic context in bacteria from a longitudinal study of pigs reared under conventional and antibiotic-free husbandry practices.</title>
        <authorList>
            <person name="Poulin-Laprade D."/>
            <person name="Brouard J.-S."/>
            <person name="Gagnon N."/>
            <person name="Turcotte A."/>
            <person name="Langlois A."/>
            <person name="Matte J.J."/>
            <person name="Carrillo C.D."/>
            <person name="Zaheer R."/>
            <person name="McAllister T."/>
            <person name="Topp E."/>
            <person name="Talbot G."/>
        </authorList>
    </citation>
    <scope>NUCLEOTIDE SEQUENCE [LARGE SCALE GENOMIC DNA]</scope>
    <source>
        <strain evidence="1 2">Res13-Abat-PEA21-P4-01-A</strain>
    </source>
</reference>
<gene>
    <name evidence="1" type="ORF">IMO23_05830</name>
</gene>
<proteinExistence type="predicted"/>
<sequence length="55" mass="6233">MWKIIIPVLVLFSLSYEIEGKTIFKHIGDYVASSIINDIHKTNKQIDKQAANSNS</sequence>
<name>A0A8B4N1Z5_ACIBA</name>
<evidence type="ECO:0000313" key="1">
    <source>
        <dbReference type="EMBL" id="QPF14432.1"/>
    </source>
</evidence>
<accession>A0A8B4N1Z5</accession>
<dbReference type="EMBL" id="CP062919">
    <property type="protein sequence ID" value="QPF14432.1"/>
    <property type="molecule type" value="Genomic_DNA"/>
</dbReference>
<evidence type="ECO:0000313" key="2">
    <source>
        <dbReference type="Proteomes" id="UP000594659"/>
    </source>
</evidence>
<dbReference type="AlphaFoldDB" id="A0A8B4N1Z5"/>
<protein>
    <submittedName>
        <fullName evidence="1">Uncharacterized protein</fullName>
    </submittedName>
</protein>